<comment type="caution">
    <text evidence="2">The sequence shown here is derived from an EMBL/GenBank/DDBJ whole genome shotgun (WGS) entry which is preliminary data.</text>
</comment>
<dbReference type="PANTHER" id="PTHR37844">
    <property type="entry name" value="SER/THR PROTEIN PHOSPHATASE SUPERFAMILY (AFU_ORTHOLOGUE AFUA_1G14840)"/>
    <property type="match status" value="1"/>
</dbReference>
<protein>
    <submittedName>
        <fullName evidence="2">Metallophosphoesterase</fullName>
    </submittedName>
</protein>
<dbReference type="GO" id="GO:0016787">
    <property type="term" value="F:hydrolase activity"/>
    <property type="evidence" value="ECO:0007669"/>
    <property type="project" value="InterPro"/>
</dbReference>
<dbReference type="Pfam" id="PF00149">
    <property type="entry name" value="Metallophos"/>
    <property type="match status" value="1"/>
</dbReference>
<dbReference type="Proteomes" id="UP000474159">
    <property type="component" value="Unassembled WGS sequence"/>
</dbReference>
<dbReference type="AlphaFoldDB" id="A0A6L3SX41"/>
<keyword evidence="3" id="KW-1185">Reference proteome</keyword>
<dbReference type="InterPro" id="IPR029052">
    <property type="entry name" value="Metallo-depent_PP-like"/>
</dbReference>
<dbReference type="InterPro" id="IPR004843">
    <property type="entry name" value="Calcineurin-like_PHP"/>
</dbReference>
<accession>A0A6L3SX41</accession>
<dbReference type="OrthoDB" id="356681at2"/>
<dbReference type="PANTHER" id="PTHR37844:SF2">
    <property type="entry name" value="SER_THR PROTEIN PHOSPHATASE SUPERFAMILY (AFU_ORTHOLOGUE AFUA_1G14840)"/>
    <property type="match status" value="1"/>
</dbReference>
<evidence type="ECO:0000259" key="1">
    <source>
        <dbReference type="Pfam" id="PF00149"/>
    </source>
</evidence>
<organism evidence="2 3">
    <name type="scientific">Methylobacterium soli</name>
    <dbReference type="NCBI Taxonomy" id="553447"/>
    <lineage>
        <taxon>Bacteria</taxon>
        <taxon>Pseudomonadati</taxon>
        <taxon>Pseudomonadota</taxon>
        <taxon>Alphaproteobacteria</taxon>
        <taxon>Hyphomicrobiales</taxon>
        <taxon>Methylobacteriaceae</taxon>
        <taxon>Methylobacterium</taxon>
    </lineage>
</organism>
<gene>
    <name evidence="2" type="ORF">F6X53_21955</name>
</gene>
<evidence type="ECO:0000313" key="2">
    <source>
        <dbReference type="EMBL" id="KAB1076755.1"/>
    </source>
</evidence>
<dbReference type="EMBL" id="VZZK01000027">
    <property type="protein sequence ID" value="KAB1076755.1"/>
    <property type="molecule type" value="Genomic_DNA"/>
</dbReference>
<reference evidence="2 3" key="1">
    <citation type="submission" date="2019-09" db="EMBL/GenBank/DDBJ databases">
        <title>YIM 48816 draft genome.</title>
        <authorList>
            <person name="Jiang L."/>
        </authorList>
    </citation>
    <scope>NUCLEOTIDE SEQUENCE [LARGE SCALE GENOMIC DNA]</scope>
    <source>
        <strain evidence="2 3">YIM 48816</strain>
    </source>
</reference>
<name>A0A6L3SX41_9HYPH</name>
<feature type="domain" description="Calcineurin-like phosphoesterase" evidence="1">
    <location>
        <begin position="1"/>
        <end position="227"/>
    </location>
</feature>
<dbReference type="Gene3D" id="3.60.21.10">
    <property type="match status" value="1"/>
</dbReference>
<proteinExistence type="predicted"/>
<evidence type="ECO:0000313" key="3">
    <source>
        <dbReference type="Proteomes" id="UP000474159"/>
    </source>
</evidence>
<sequence length="262" mass="29108">MRCWIFSDLHRDVGLPWTPSSIPVADVAIVAGDVGEGLVDSIGWLAAVVRPHMRVVFTAGNHEFYHTANDDELRLGRAAARNLGIDFLENDTVEIDGVSFFGCTLWTDYSLDGEDLVRASMEEARRGINDHRRIAWTHKPAWQRFRPEDALALHRASRGFLEAGLAASACPDGTPRARIVVTHHAPSARSVAPKYRDKPLNPYFASRLDSLIDASGPDLWVHGHTHTSFDYRVGRTRVVCNPKGYSDENRAFDPALLVEVPS</sequence>
<dbReference type="SUPFAM" id="SSF56300">
    <property type="entry name" value="Metallo-dependent phosphatases"/>
    <property type="match status" value="1"/>
</dbReference>
<dbReference type="RefSeq" id="WP_151002493.1">
    <property type="nucleotide sequence ID" value="NZ_BPQY01000227.1"/>
</dbReference>